<feature type="repeat" description="WD" evidence="11">
    <location>
        <begin position="128"/>
        <end position="145"/>
    </location>
</feature>
<evidence type="ECO:0000256" key="11">
    <source>
        <dbReference type="PROSITE-ProRule" id="PRU00221"/>
    </source>
</evidence>
<keyword evidence="4" id="KW-0963">Cytoplasm</keyword>
<dbReference type="Pfam" id="PF00400">
    <property type="entry name" value="WD40"/>
    <property type="match status" value="5"/>
</dbReference>
<keyword evidence="3" id="KW-0813">Transport</keyword>
<dbReference type="EMBL" id="QEAN01000004">
    <property type="protein sequence ID" value="TPX54542.1"/>
    <property type="molecule type" value="Genomic_DNA"/>
</dbReference>
<evidence type="ECO:0000256" key="3">
    <source>
        <dbReference type="ARBA" id="ARBA00022448"/>
    </source>
</evidence>
<dbReference type="AlphaFoldDB" id="A0A507DTE7"/>
<evidence type="ECO:0000256" key="1">
    <source>
        <dbReference type="ARBA" id="ARBA00004253"/>
    </source>
</evidence>
<feature type="repeat" description="WD" evidence="11">
    <location>
        <begin position="156"/>
        <end position="198"/>
    </location>
</feature>
<accession>A0A507DTE7</accession>
<dbReference type="InterPro" id="IPR001680">
    <property type="entry name" value="WD40_rpt"/>
</dbReference>
<evidence type="ECO:0000256" key="8">
    <source>
        <dbReference type="ARBA" id="ARBA00023140"/>
    </source>
</evidence>
<dbReference type="SMART" id="SM00320">
    <property type="entry name" value="WD40"/>
    <property type="match status" value="6"/>
</dbReference>
<evidence type="ECO:0000256" key="10">
    <source>
        <dbReference type="ARBA" id="ARBA00032565"/>
    </source>
</evidence>
<dbReference type="PROSITE" id="PS50082">
    <property type="entry name" value="WD_REPEATS_2"/>
    <property type="match status" value="5"/>
</dbReference>
<proteinExistence type="inferred from homology"/>
<dbReference type="PROSITE" id="PS50294">
    <property type="entry name" value="WD_REPEATS_REGION"/>
    <property type="match status" value="3"/>
</dbReference>
<sequence length="370" mass="41729">MDVAFLERQPTSYDNPELSCYKRPVPRPGALTAAATIIPTSAMQRKSPPNQLGQFQKFRTQGYNGYAVEFTPFFENKIAVATAANFGIVGNGRLWILSLDAPVPGGIAVEAAYDSQDGLFDCAWSELNENQLVTSSGDGSIKLWDCTLPDHPVRSWMEHTREIFCVKWNLVRKDVFCSGSWDHTIKLWNPEMSTSLATFQEHTHCIYNTVWSPTSPDVFASCSGDHTVKTWDMRHPASTQTIRAHQNEVLALDWNKYRDGVVVTGSVDHTVKVWDLRFPNREVISLPGHEYAVRRLKCSPHDASLIASASYDMTVRIWDTLKPDNHLAHVMDQHTEFVLGIDWSLYIPGQIATAAWDESVMICRDLPLMR</sequence>
<evidence type="ECO:0000313" key="13">
    <source>
        <dbReference type="Proteomes" id="UP000317494"/>
    </source>
</evidence>
<dbReference type="PROSITE" id="PS00678">
    <property type="entry name" value="WD_REPEATS_1"/>
    <property type="match status" value="1"/>
</dbReference>
<dbReference type="CDD" id="cd00200">
    <property type="entry name" value="WD40"/>
    <property type="match status" value="1"/>
</dbReference>
<dbReference type="PRINTS" id="PR00320">
    <property type="entry name" value="GPROTEINBRPT"/>
</dbReference>
<feature type="repeat" description="WD" evidence="11">
    <location>
        <begin position="199"/>
        <end position="241"/>
    </location>
</feature>
<evidence type="ECO:0000256" key="5">
    <source>
        <dbReference type="ARBA" id="ARBA00022574"/>
    </source>
</evidence>
<evidence type="ECO:0000256" key="7">
    <source>
        <dbReference type="ARBA" id="ARBA00022927"/>
    </source>
</evidence>
<dbReference type="InterPro" id="IPR036322">
    <property type="entry name" value="WD40_repeat_dom_sf"/>
</dbReference>
<comment type="similarity">
    <text evidence="9">Belongs to the WD repeat peroxin-7 family.</text>
</comment>
<dbReference type="GO" id="GO:0016558">
    <property type="term" value="P:protein import into peroxisome matrix"/>
    <property type="evidence" value="ECO:0007669"/>
    <property type="project" value="InterPro"/>
</dbReference>
<dbReference type="InterPro" id="IPR044536">
    <property type="entry name" value="PEX7"/>
</dbReference>
<keyword evidence="13" id="KW-1185">Reference proteome</keyword>
<dbReference type="VEuPathDB" id="FungiDB:SeMB42_g00200"/>
<keyword evidence="8" id="KW-0576">Peroxisome</keyword>
<organism evidence="12 13">
    <name type="scientific">Synchytrium endobioticum</name>
    <dbReference type="NCBI Taxonomy" id="286115"/>
    <lineage>
        <taxon>Eukaryota</taxon>
        <taxon>Fungi</taxon>
        <taxon>Fungi incertae sedis</taxon>
        <taxon>Chytridiomycota</taxon>
        <taxon>Chytridiomycota incertae sedis</taxon>
        <taxon>Chytridiomycetes</taxon>
        <taxon>Synchytriales</taxon>
        <taxon>Synchytriaceae</taxon>
        <taxon>Synchytrium</taxon>
    </lineage>
</organism>
<dbReference type="PANTHER" id="PTHR46027:SF1">
    <property type="entry name" value="PEROXISOMAL TARGETING SIGNAL 2 RECEPTOR"/>
    <property type="match status" value="1"/>
</dbReference>
<keyword evidence="7" id="KW-0653">Protein transport</keyword>
<evidence type="ECO:0000256" key="4">
    <source>
        <dbReference type="ARBA" id="ARBA00022490"/>
    </source>
</evidence>
<name>A0A507DTE7_9FUNG</name>
<evidence type="ECO:0000313" key="12">
    <source>
        <dbReference type="EMBL" id="TPX54542.1"/>
    </source>
</evidence>
<dbReference type="SUPFAM" id="SSF50978">
    <property type="entry name" value="WD40 repeat-like"/>
    <property type="match status" value="1"/>
</dbReference>
<dbReference type="PANTHER" id="PTHR46027">
    <property type="entry name" value="PEROXISOMAL TARGETING SIGNAL 2 RECEPTOR"/>
    <property type="match status" value="1"/>
</dbReference>
<dbReference type="STRING" id="286115.A0A507DTE7"/>
<evidence type="ECO:0000256" key="9">
    <source>
        <dbReference type="ARBA" id="ARBA00024017"/>
    </source>
</evidence>
<evidence type="ECO:0000256" key="2">
    <source>
        <dbReference type="ARBA" id="ARBA00004514"/>
    </source>
</evidence>
<dbReference type="Gene3D" id="2.130.10.10">
    <property type="entry name" value="YVTN repeat-like/Quinoprotein amine dehydrogenase"/>
    <property type="match status" value="1"/>
</dbReference>
<dbReference type="InterPro" id="IPR015943">
    <property type="entry name" value="WD40/YVTN_repeat-like_dom_sf"/>
</dbReference>
<feature type="repeat" description="WD" evidence="11">
    <location>
        <begin position="242"/>
        <end position="277"/>
    </location>
</feature>
<evidence type="ECO:0000256" key="6">
    <source>
        <dbReference type="ARBA" id="ARBA00022737"/>
    </source>
</evidence>
<comment type="subcellular location">
    <subcellularLocation>
        <location evidence="2">Cytoplasm</location>
        <location evidence="2">Cytosol</location>
    </subcellularLocation>
    <subcellularLocation>
        <location evidence="1">Peroxisome matrix</location>
    </subcellularLocation>
</comment>
<protein>
    <recommendedName>
        <fullName evidence="10">Peroxin-7</fullName>
    </recommendedName>
</protein>
<dbReference type="InterPro" id="IPR020472">
    <property type="entry name" value="WD40_PAC1"/>
</dbReference>
<dbReference type="GO" id="GO:0005829">
    <property type="term" value="C:cytosol"/>
    <property type="evidence" value="ECO:0007669"/>
    <property type="project" value="UniProtKB-SubCell"/>
</dbReference>
<dbReference type="Proteomes" id="UP000317494">
    <property type="component" value="Unassembled WGS sequence"/>
</dbReference>
<dbReference type="InterPro" id="IPR019775">
    <property type="entry name" value="WD40_repeat_CS"/>
</dbReference>
<gene>
    <name evidence="12" type="ORF">SeMB42_g00200</name>
</gene>
<feature type="repeat" description="WD" evidence="11">
    <location>
        <begin position="286"/>
        <end position="319"/>
    </location>
</feature>
<keyword evidence="5 11" id="KW-0853">WD repeat</keyword>
<reference evidence="12 13" key="1">
    <citation type="journal article" date="2019" name="Sci. Rep.">
        <title>Comparative genomics of chytrid fungi reveal insights into the obligate biotrophic and pathogenic lifestyle of Synchytrium endobioticum.</title>
        <authorList>
            <person name="van de Vossenberg B.T.L.H."/>
            <person name="Warris S."/>
            <person name="Nguyen H.D.T."/>
            <person name="van Gent-Pelzer M.P.E."/>
            <person name="Joly D.L."/>
            <person name="van de Geest H.C."/>
            <person name="Bonants P.J.M."/>
            <person name="Smith D.S."/>
            <person name="Levesque C.A."/>
            <person name="van der Lee T.A.J."/>
        </authorList>
    </citation>
    <scope>NUCLEOTIDE SEQUENCE [LARGE SCALE GENOMIC DNA]</scope>
    <source>
        <strain evidence="12 13">MB42</strain>
    </source>
</reference>
<comment type="caution">
    <text evidence="12">The sequence shown here is derived from an EMBL/GenBank/DDBJ whole genome shotgun (WGS) entry which is preliminary data.</text>
</comment>
<dbReference type="GO" id="GO:0005782">
    <property type="term" value="C:peroxisomal matrix"/>
    <property type="evidence" value="ECO:0007669"/>
    <property type="project" value="UniProtKB-SubCell"/>
</dbReference>
<dbReference type="GO" id="GO:0005053">
    <property type="term" value="F:peroxisome matrix targeting signal-2 binding"/>
    <property type="evidence" value="ECO:0007669"/>
    <property type="project" value="InterPro"/>
</dbReference>
<keyword evidence="6" id="KW-0677">Repeat</keyword>